<proteinExistence type="predicted"/>
<sequence length="548" mass="62496">MEAFTEGPPQAHIHKLHPDLLWLIFELNTALVRHASERSSPTPNITTARRTSQVCRSWRNILLASPSLWGRLIDLDTLNQPTDNWRNEIMRRAGSAYLWITGHILQLPTPSQTFFFSILTDRNCWNRIQRIVVDVQDIDPADSRWDALCYPAPSLEVFRMSFALANPDILPILHPHRTSNSAHYGSLFANNAPSLREFDARKIYFAPDVTWLSQLRHIFFPPWFPVSHVLKLLQKMPHLQSLQPPEFFQPLPGISPENHKVDPPHLHLPNITKFNIVATLDHCQAFMKHITPAPGCGFSFIPMGPPLSENSPLGMIDLHLAKHMHNYFKIHPPTALRFECSRGIVNLQLDEVSDLHYSEYAFLVYVFAWDGIPFDLFCLLLDSISSSQPYFTSLENLSLDLYRFTKPALYASLRSTLDAMASVTTLRTNGESVRVLLNLELSHAVNGGRSILFPALRTLQIIYIALGRVDQLNPKSGDADAILLFMRIRRQASIPTFKLDFSGYPSHPLRDITVEEELKGLGNRWVEESELVENICEEWVSSRRNICS</sequence>
<keyword evidence="2" id="KW-1185">Reference proteome</keyword>
<evidence type="ECO:0008006" key="3">
    <source>
        <dbReference type="Google" id="ProtNLM"/>
    </source>
</evidence>
<dbReference type="HOGENOM" id="CLU_030662_0_0_1"/>
<dbReference type="OrthoDB" id="2977877at2759"/>
<organism evidence="1 2">
    <name type="scientific">Galerina marginata (strain CBS 339.88)</name>
    <dbReference type="NCBI Taxonomy" id="685588"/>
    <lineage>
        <taxon>Eukaryota</taxon>
        <taxon>Fungi</taxon>
        <taxon>Dikarya</taxon>
        <taxon>Basidiomycota</taxon>
        <taxon>Agaricomycotina</taxon>
        <taxon>Agaricomycetes</taxon>
        <taxon>Agaricomycetidae</taxon>
        <taxon>Agaricales</taxon>
        <taxon>Agaricineae</taxon>
        <taxon>Strophariaceae</taxon>
        <taxon>Galerina</taxon>
    </lineage>
</organism>
<accession>A0A067SSW9</accession>
<dbReference type="InterPro" id="IPR036047">
    <property type="entry name" value="F-box-like_dom_sf"/>
</dbReference>
<dbReference type="AlphaFoldDB" id="A0A067SSW9"/>
<dbReference type="EMBL" id="KL142384">
    <property type="protein sequence ID" value="KDR74020.1"/>
    <property type="molecule type" value="Genomic_DNA"/>
</dbReference>
<reference evidence="2" key="1">
    <citation type="journal article" date="2014" name="Proc. Natl. Acad. Sci. U.S.A.">
        <title>Extensive sampling of basidiomycete genomes demonstrates inadequacy of the white-rot/brown-rot paradigm for wood decay fungi.</title>
        <authorList>
            <person name="Riley R."/>
            <person name="Salamov A.A."/>
            <person name="Brown D.W."/>
            <person name="Nagy L.G."/>
            <person name="Floudas D."/>
            <person name="Held B.W."/>
            <person name="Levasseur A."/>
            <person name="Lombard V."/>
            <person name="Morin E."/>
            <person name="Otillar R."/>
            <person name="Lindquist E.A."/>
            <person name="Sun H."/>
            <person name="LaButti K.M."/>
            <person name="Schmutz J."/>
            <person name="Jabbour D."/>
            <person name="Luo H."/>
            <person name="Baker S.E."/>
            <person name="Pisabarro A.G."/>
            <person name="Walton J.D."/>
            <person name="Blanchette R.A."/>
            <person name="Henrissat B."/>
            <person name="Martin F."/>
            <person name="Cullen D."/>
            <person name="Hibbett D.S."/>
            <person name="Grigoriev I.V."/>
        </authorList>
    </citation>
    <scope>NUCLEOTIDE SEQUENCE [LARGE SCALE GENOMIC DNA]</scope>
    <source>
        <strain evidence="2">CBS 339.88</strain>
    </source>
</reference>
<evidence type="ECO:0000313" key="1">
    <source>
        <dbReference type="EMBL" id="KDR74020.1"/>
    </source>
</evidence>
<protein>
    <recommendedName>
        <fullName evidence="3">F-box domain-containing protein</fullName>
    </recommendedName>
</protein>
<evidence type="ECO:0000313" key="2">
    <source>
        <dbReference type="Proteomes" id="UP000027222"/>
    </source>
</evidence>
<dbReference type="Gene3D" id="1.20.1280.50">
    <property type="match status" value="1"/>
</dbReference>
<name>A0A067SSW9_GALM3</name>
<dbReference type="SUPFAM" id="SSF81383">
    <property type="entry name" value="F-box domain"/>
    <property type="match status" value="1"/>
</dbReference>
<dbReference type="Proteomes" id="UP000027222">
    <property type="component" value="Unassembled WGS sequence"/>
</dbReference>
<gene>
    <name evidence="1" type="ORF">GALMADRAFT_212209</name>
</gene>